<evidence type="ECO:0008006" key="9">
    <source>
        <dbReference type="Google" id="ProtNLM"/>
    </source>
</evidence>
<dbReference type="GO" id="GO:0007606">
    <property type="term" value="P:sensory perception of chemical stimulus"/>
    <property type="evidence" value="ECO:0007669"/>
    <property type="project" value="InterPro"/>
</dbReference>
<dbReference type="Gene3D" id="1.20.1070.10">
    <property type="entry name" value="Rhodopsin 7-helix transmembrane proteins"/>
    <property type="match status" value="1"/>
</dbReference>
<dbReference type="EMBL" id="AZBU02000004">
    <property type="protein sequence ID" value="TKR79819.1"/>
    <property type="molecule type" value="Genomic_DNA"/>
</dbReference>
<evidence type="ECO:0000313" key="7">
    <source>
        <dbReference type="EMBL" id="TKR79819.1"/>
    </source>
</evidence>
<dbReference type="Pfam" id="PF10292">
    <property type="entry name" value="7TM_GPCR_Srab"/>
    <property type="match status" value="1"/>
</dbReference>
<feature type="transmembrane region" description="Helical" evidence="6">
    <location>
        <begin position="261"/>
        <end position="283"/>
    </location>
</feature>
<dbReference type="PANTHER" id="PTHR47521">
    <property type="entry name" value="SERPENTINE RECEPTOR, CLASS E (EPSILON)-RELATED"/>
    <property type="match status" value="1"/>
</dbReference>
<dbReference type="AlphaFoldDB" id="A0A4U5NA01"/>
<keyword evidence="8" id="KW-1185">Reference proteome</keyword>
<feature type="transmembrane region" description="Helical" evidence="6">
    <location>
        <begin position="13"/>
        <end position="35"/>
    </location>
</feature>
<reference evidence="7 8" key="1">
    <citation type="journal article" date="2015" name="Genome Biol.">
        <title>Comparative genomics of Steinernema reveals deeply conserved gene regulatory networks.</title>
        <authorList>
            <person name="Dillman A.R."/>
            <person name="Macchietto M."/>
            <person name="Porter C.F."/>
            <person name="Rogers A."/>
            <person name="Williams B."/>
            <person name="Antoshechkin I."/>
            <person name="Lee M.M."/>
            <person name="Goodwin Z."/>
            <person name="Lu X."/>
            <person name="Lewis E.E."/>
            <person name="Goodrich-Blair H."/>
            <person name="Stock S.P."/>
            <person name="Adams B.J."/>
            <person name="Sternberg P.W."/>
            <person name="Mortazavi A."/>
        </authorList>
    </citation>
    <scope>NUCLEOTIDE SEQUENCE [LARGE SCALE GENOMIC DNA]</scope>
    <source>
        <strain evidence="7 8">ALL</strain>
    </source>
</reference>
<keyword evidence="3 6" id="KW-0812">Transmembrane</keyword>
<dbReference type="OrthoDB" id="10559437at2759"/>
<feature type="transmembrane region" description="Helical" evidence="6">
    <location>
        <begin position="47"/>
        <end position="69"/>
    </location>
</feature>
<dbReference type="Proteomes" id="UP000298663">
    <property type="component" value="Unassembled WGS sequence"/>
</dbReference>
<dbReference type="SUPFAM" id="SSF81321">
    <property type="entry name" value="Family A G protein-coupled receptor-like"/>
    <property type="match status" value="1"/>
</dbReference>
<name>A0A4U5NA01_STECR</name>
<comment type="similarity">
    <text evidence="2">Belongs to the nematode receptor-like protein sre family.</text>
</comment>
<dbReference type="GO" id="GO:0016020">
    <property type="term" value="C:membrane"/>
    <property type="evidence" value="ECO:0007669"/>
    <property type="project" value="UniProtKB-SubCell"/>
</dbReference>
<evidence type="ECO:0000256" key="1">
    <source>
        <dbReference type="ARBA" id="ARBA00004141"/>
    </source>
</evidence>
<feature type="transmembrane region" description="Helical" evidence="6">
    <location>
        <begin position="208"/>
        <end position="229"/>
    </location>
</feature>
<protein>
    <recommendedName>
        <fullName evidence="9">G-protein coupled receptors family 1 profile domain-containing protein</fullName>
    </recommendedName>
</protein>
<evidence type="ECO:0000256" key="6">
    <source>
        <dbReference type="SAM" id="Phobius"/>
    </source>
</evidence>
<dbReference type="Pfam" id="PF03125">
    <property type="entry name" value="Sre"/>
    <property type="match status" value="1"/>
</dbReference>
<organism evidence="7 8">
    <name type="scientific">Steinernema carpocapsae</name>
    <name type="common">Entomopathogenic nematode</name>
    <dbReference type="NCBI Taxonomy" id="34508"/>
    <lineage>
        <taxon>Eukaryota</taxon>
        <taxon>Metazoa</taxon>
        <taxon>Ecdysozoa</taxon>
        <taxon>Nematoda</taxon>
        <taxon>Chromadorea</taxon>
        <taxon>Rhabditida</taxon>
        <taxon>Tylenchina</taxon>
        <taxon>Panagrolaimomorpha</taxon>
        <taxon>Strongyloidoidea</taxon>
        <taxon>Steinernematidae</taxon>
        <taxon>Steinernema</taxon>
    </lineage>
</organism>
<dbReference type="InterPro" id="IPR004151">
    <property type="entry name" value="7TM_GPCR_serpentine_rcpt_Sre"/>
</dbReference>
<gene>
    <name evidence="7" type="ORF">L596_013983</name>
</gene>
<sequence>MTEETQADTAFGVLTYVETVLDSLAILSNLYFLVLLRRPFFHLNLRIMLGSFSLALLAMMISRILLVYLPNIFRFNQYQNANTVLLIVGSILFATITIVMSATIWMAIERLLATIFAKTYEKNRLYGAVVTALFCAAVWIGNLAFCWVIITRSVCKNGVLKELNALKLDVAKSGIVISVKDTIAVLKKMKPEIFSCLSDREFHDNSDLVSISIVILVSNFVGLLMFIVIRQYNKKRWKLDLQKNLSYRYQTMENLRTSKQLLKVLVADFLIASYYFAYFHYAFNITHISVFFGILSLFFNWVNAVASLVFPLLFIVTHQKMMAKFKQDFQCRKQRKIKSTAGIPVRRRATEEEAHKESNVYFTQLKNSWN</sequence>
<dbReference type="InterPro" id="IPR019408">
    <property type="entry name" value="7TM_GPCR_serpentine_rcpt_Srab"/>
</dbReference>
<accession>A0A4U5NA01</accession>
<evidence type="ECO:0000313" key="8">
    <source>
        <dbReference type="Proteomes" id="UP000298663"/>
    </source>
</evidence>
<keyword evidence="5 6" id="KW-0472">Membrane</keyword>
<evidence type="ECO:0000256" key="3">
    <source>
        <dbReference type="ARBA" id="ARBA00022692"/>
    </source>
</evidence>
<evidence type="ECO:0000256" key="4">
    <source>
        <dbReference type="ARBA" id="ARBA00022989"/>
    </source>
</evidence>
<reference evidence="7 8" key="2">
    <citation type="journal article" date="2019" name="G3 (Bethesda)">
        <title>Hybrid Assembly of the Genome of the Entomopathogenic Nematode Steinernema carpocapsae Identifies the X-Chromosome.</title>
        <authorList>
            <person name="Serra L."/>
            <person name="Macchietto M."/>
            <person name="Macias-Munoz A."/>
            <person name="McGill C.J."/>
            <person name="Rodriguez I.M."/>
            <person name="Rodriguez B."/>
            <person name="Murad R."/>
            <person name="Mortazavi A."/>
        </authorList>
    </citation>
    <scope>NUCLEOTIDE SEQUENCE [LARGE SCALE GENOMIC DNA]</scope>
    <source>
        <strain evidence="7 8">ALL</strain>
    </source>
</reference>
<dbReference type="InterPro" id="IPR052860">
    <property type="entry name" value="NRL-GPCR1"/>
</dbReference>
<keyword evidence="4 6" id="KW-1133">Transmembrane helix</keyword>
<proteinExistence type="inferred from homology"/>
<dbReference type="PANTHER" id="PTHR47521:SF7">
    <property type="entry name" value="SERPENTINE RECEPTOR CLASS EPSILON-6"/>
    <property type="match status" value="1"/>
</dbReference>
<evidence type="ECO:0000256" key="5">
    <source>
        <dbReference type="ARBA" id="ARBA00023136"/>
    </source>
</evidence>
<comment type="caution">
    <text evidence="7">The sequence shown here is derived from an EMBL/GenBank/DDBJ whole genome shotgun (WGS) entry which is preliminary data.</text>
</comment>
<feature type="transmembrane region" description="Helical" evidence="6">
    <location>
        <begin position="125"/>
        <end position="150"/>
    </location>
</feature>
<evidence type="ECO:0000256" key="2">
    <source>
        <dbReference type="ARBA" id="ARBA00006803"/>
    </source>
</evidence>
<comment type="subcellular location">
    <subcellularLocation>
        <location evidence="1">Membrane</location>
        <topology evidence="1">Multi-pass membrane protein</topology>
    </subcellularLocation>
</comment>
<feature type="transmembrane region" description="Helical" evidence="6">
    <location>
        <begin position="289"/>
        <end position="316"/>
    </location>
</feature>
<feature type="transmembrane region" description="Helical" evidence="6">
    <location>
        <begin position="81"/>
        <end position="105"/>
    </location>
</feature>